<organism evidence="2 3">
    <name type="scientific">Limnohabitans planktonicus II-D5</name>
    <dbReference type="NCBI Taxonomy" id="1293045"/>
    <lineage>
        <taxon>Bacteria</taxon>
        <taxon>Pseudomonadati</taxon>
        <taxon>Pseudomonadota</taxon>
        <taxon>Betaproteobacteria</taxon>
        <taxon>Burkholderiales</taxon>
        <taxon>Comamonadaceae</taxon>
        <taxon>Limnohabitans</taxon>
    </lineage>
</organism>
<sequence length="174" mass="19054">MTASPITLRSVQLQDAAVIATLMSDPEVFSNSLSGPYANEEDWAKRLSTPQTGSSLRLVAIQAEQVVGLANLHDMGRVRRSHAVGLAIAVAKHAQGQGVGSALMRGLTDYADQWGHILRTELTVFADNARAIALYERFGFEHEGRHKGYALRNGQYSDVLCMARWHPKPHGLHP</sequence>
<name>A0A2T7UBF2_9BURK</name>
<dbReference type="Pfam" id="PF00583">
    <property type="entry name" value="Acetyltransf_1"/>
    <property type="match status" value="1"/>
</dbReference>
<dbReference type="Proteomes" id="UP000037507">
    <property type="component" value="Unassembled WGS sequence"/>
</dbReference>
<dbReference type="CDD" id="cd04301">
    <property type="entry name" value="NAT_SF"/>
    <property type="match status" value="1"/>
</dbReference>
<evidence type="ECO:0000259" key="1">
    <source>
        <dbReference type="PROSITE" id="PS51186"/>
    </source>
</evidence>
<gene>
    <name evidence="2" type="ORF">H663_014100</name>
</gene>
<dbReference type="EMBL" id="LFYT02000020">
    <property type="protein sequence ID" value="PVE42017.1"/>
    <property type="molecule type" value="Genomic_DNA"/>
</dbReference>
<keyword evidence="3" id="KW-1185">Reference proteome</keyword>
<accession>A0A2T7UBF2</accession>
<evidence type="ECO:0000313" key="3">
    <source>
        <dbReference type="Proteomes" id="UP000037507"/>
    </source>
</evidence>
<protein>
    <submittedName>
        <fullName evidence="2">GNAT family N-acetyltransferase</fullName>
    </submittedName>
</protein>
<dbReference type="PANTHER" id="PTHR43415">
    <property type="entry name" value="SPERMIDINE N(1)-ACETYLTRANSFERASE"/>
    <property type="match status" value="1"/>
</dbReference>
<dbReference type="PROSITE" id="PS51186">
    <property type="entry name" value="GNAT"/>
    <property type="match status" value="1"/>
</dbReference>
<reference evidence="2" key="1">
    <citation type="submission" date="2017-04" db="EMBL/GenBank/DDBJ databases">
        <title>Unexpected and diverse lifestyles within the genus Limnohabitans.</title>
        <authorList>
            <person name="Kasalicky V."/>
            <person name="Mehrshad M."/>
            <person name="Andrei S.-A."/>
            <person name="Salcher M."/>
            <person name="Kratochvilova H."/>
            <person name="Simek K."/>
            <person name="Ghai R."/>
        </authorList>
    </citation>
    <scope>NUCLEOTIDE SEQUENCE [LARGE SCALE GENOMIC DNA]</scope>
    <source>
        <strain evidence="2">II-D5</strain>
    </source>
</reference>
<dbReference type="InterPro" id="IPR000182">
    <property type="entry name" value="GNAT_dom"/>
</dbReference>
<dbReference type="Gene3D" id="3.40.630.30">
    <property type="match status" value="1"/>
</dbReference>
<dbReference type="RefSeq" id="WP_053169234.1">
    <property type="nucleotide sequence ID" value="NZ_LFYT02000020.1"/>
</dbReference>
<dbReference type="AlphaFoldDB" id="A0A2T7UBF2"/>
<feature type="domain" description="N-acetyltransferase" evidence="1">
    <location>
        <begin position="6"/>
        <end position="167"/>
    </location>
</feature>
<dbReference type="SUPFAM" id="SSF55729">
    <property type="entry name" value="Acyl-CoA N-acyltransferases (Nat)"/>
    <property type="match status" value="1"/>
</dbReference>
<dbReference type="STRING" id="1293045.H663_01885"/>
<dbReference type="InterPro" id="IPR016181">
    <property type="entry name" value="Acyl_CoA_acyltransferase"/>
</dbReference>
<proteinExistence type="predicted"/>
<dbReference type="OrthoDB" id="336415at2"/>
<evidence type="ECO:0000313" key="2">
    <source>
        <dbReference type="EMBL" id="PVE42017.1"/>
    </source>
</evidence>
<dbReference type="PANTHER" id="PTHR43415:SF3">
    <property type="entry name" value="GNAT-FAMILY ACETYLTRANSFERASE"/>
    <property type="match status" value="1"/>
</dbReference>
<dbReference type="GO" id="GO:0016747">
    <property type="term" value="F:acyltransferase activity, transferring groups other than amino-acyl groups"/>
    <property type="evidence" value="ECO:0007669"/>
    <property type="project" value="InterPro"/>
</dbReference>
<comment type="caution">
    <text evidence="2">The sequence shown here is derived from an EMBL/GenBank/DDBJ whole genome shotgun (WGS) entry which is preliminary data.</text>
</comment>